<accession>A0A3N5B023</accession>
<keyword evidence="3" id="KW-1185">Reference proteome</keyword>
<dbReference type="AlphaFoldDB" id="A0A3N5B023"/>
<dbReference type="Proteomes" id="UP000276443">
    <property type="component" value="Unassembled WGS sequence"/>
</dbReference>
<feature type="transmembrane region" description="Helical" evidence="1">
    <location>
        <begin position="6"/>
        <end position="23"/>
    </location>
</feature>
<name>A0A3N5B023_9BACI</name>
<keyword evidence="1" id="KW-0472">Membrane</keyword>
<evidence type="ECO:0000256" key="1">
    <source>
        <dbReference type="SAM" id="Phobius"/>
    </source>
</evidence>
<reference evidence="2 3" key="1">
    <citation type="submission" date="2018-11" db="EMBL/GenBank/DDBJ databases">
        <title>Genomic Encyclopedia of Type Strains, Phase IV (KMG-IV): sequencing the most valuable type-strain genomes for metagenomic binning, comparative biology and taxonomic classification.</title>
        <authorList>
            <person name="Goeker M."/>
        </authorList>
    </citation>
    <scope>NUCLEOTIDE SEQUENCE [LARGE SCALE GENOMIC DNA]</scope>
    <source>
        <strain evidence="2 3">DSM 18090</strain>
    </source>
</reference>
<evidence type="ECO:0000313" key="2">
    <source>
        <dbReference type="EMBL" id="RPF50573.1"/>
    </source>
</evidence>
<comment type="caution">
    <text evidence="2">The sequence shown here is derived from an EMBL/GenBank/DDBJ whole genome shotgun (WGS) entry which is preliminary data.</text>
</comment>
<sequence>MKLKSWQTSVLIGALTGFVVSMFNRDERESFKKGSKKTYHQIKHIYTHPSESVRQLRLKLNQVSDGTEKLLEQIDQVERLIDKVDQGQKKQ</sequence>
<dbReference type="EMBL" id="RKRF01000012">
    <property type="protein sequence ID" value="RPF50573.1"/>
    <property type="molecule type" value="Genomic_DNA"/>
</dbReference>
<dbReference type="RefSeq" id="WP_124223094.1">
    <property type="nucleotide sequence ID" value="NZ_RKRF01000012.1"/>
</dbReference>
<protein>
    <submittedName>
        <fullName evidence="2">Uncharacterized protein</fullName>
    </submittedName>
</protein>
<dbReference type="OrthoDB" id="2971292at2"/>
<evidence type="ECO:0000313" key="3">
    <source>
        <dbReference type="Proteomes" id="UP000276443"/>
    </source>
</evidence>
<proteinExistence type="predicted"/>
<gene>
    <name evidence="2" type="ORF">EDC24_2540</name>
</gene>
<keyword evidence="1" id="KW-1133">Transmembrane helix</keyword>
<keyword evidence="1" id="KW-0812">Transmembrane</keyword>
<organism evidence="2 3">
    <name type="scientific">Aquisalibacillus elongatus</name>
    <dbReference type="NCBI Taxonomy" id="485577"/>
    <lineage>
        <taxon>Bacteria</taxon>
        <taxon>Bacillati</taxon>
        <taxon>Bacillota</taxon>
        <taxon>Bacilli</taxon>
        <taxon>Bacillales</taxon>
        <taxon>Bacillaceae</taxon>
        <taxon>Aquisalibacillus</taxon>
    </lineage>
</organism>